<dbReference type="InterPro" id="IPR017853">
    <property type="entry name" value="GH"/>
</dbReference>
<keyword evidence="8" id="KW-1185">Reference proteome</keyword>
<dbReference type="PANTHER" id="PTHR11069:SF23">
    <property type="entry name" value="LYSOSOMAL ACID GLUCOSYLCERAMIDASE"/>
    <property type="match status" value="1"/>
</dbReference>
<sequence length="475" mass="54890">MELKTVTAIIGIAWASVITTSAQKITMYSTTPTERWIEKKYSPDKSPVDQADIQVYTDSLLQDVIGFGGTFNELGWDALQCLSAEERDKVMASLFTENGTLFTLGRTPVGASDYAFGYYSYNDVKDDYTMRNFSIDRDRYILIPYIKEALKFRPDLKLWASPWTPPAWMKVNEHYSQKSSGIEGTDIGHNQLDPNRNVLGNVTGFKMQQGYLQAYALYFSKYIQAYRKNGVNIQMIMPQNEIAWTPCWPSCTWRPEDLAIFVTQYLGPQFEKDSIDTEIWVGTVNYPNPDYIRTFLKQKNAEKYVKGVGVQWTGMRALPTVHKEYPSYRYMQTENQCGNAENDWSALENTWKAVVHCFNNGVNSYMYWNMVLNETCKSAWDWAQNTLVIVDRNTRQVRYTDEYYLMKHLSRFVQPGSQMLRASDKENVLAFRNQDGKTVIVIYNPKEQEYSYNIKAGNKNFKVTLQAKSINTLVL</sequence>
<dbReference type="EMBL" id="FQZN01000003">
    <property type="protein sequence ID" value="SHI48503.1"/>
    <property type="molecule type" value="Genomic_DNA"/>
</dbReference>
<gene>
    <name evidence="7" type="ORF">SAMN05444350_1031</name>
</gene>
<evidence type="ECO:0000313" key="8">
    <source>
        <dbReference type="Proteomes" id="UP000184192"/>
    </source>
</evidence>
<keyword evidence="4" id="KW-0326">Glycosidase</keyword>
<dbReference type="Pfam" id="PF17189">
    <property type="entry name" value="Glyco_hydro_30C"/>
    <property type="match status" value="1"/>
</dbReference>
<organism evidence="7 8">
    <name type="scientific">Bacteroides stercorirosoris</name>
    <dbReference type="NCBI Taxonomy" id="871324"/>
    <lineage>
        <taxon>Bacteria</taxon>
        <taxon>Pseudomonadati</taxon>
        <taxon>Bacteroidota</taxon>
        <taxon>Bacteroidia</taxon>
        <taxon>Bacteroidales</taxon>
        <taxon>Bacteroidaceae</taxon>
        <taxon>Bacteroides</taxon>
    </lineage>
</organism>
<dbReference type="RefSeq" id="WP_025830805.1">
    <property type="nucleotide sequence ID" value="NZ_FQZN01000003.1"/>
</dbReference>
<dbReference type="PRINTS" id="PR00843">
    <property type="entry name" value="GLHYDRLASE30"/>
</dbReference>
<evidence type="ECO:0000313" key="7">
    <source>
        <dbReference type="EMBL" id="SHI48503.1"/>
    </source>
</evidence>
<evidence type="ECO:0000259" key="6">
    <source>
        <dbReference type="Pfam" id="PF17189"/>
    </source>
</evidence>
<protein>
    <submittedName>
        <fullName evidence="7">Glucosylceramidase</fullName>
    </submittedName>
</protein>
<keyword evidence="3 4" id="KW-0378">Hydrolase</keyword>
<dbReference type="GO" id="GO:0016020">
    <property type="term" value="C:membrane"/>
    <property type="evidence" value="ECO:0007669"/>
    <property type="project" value="GOC"/>
</dbReference>
<dbReference type="AlphaFoldDB" id="A0A1M6BJ38"/>
<evidence type="ECO:0000256" key="4">
    <source>
        <dbReference type="RuleBase" id="RU361188"/>
    </source>
</evidence>
<feature type="domain" description="Glycosyl hydrolase family 30 beta sandwich" evidence="6">
    <location>
        <begin position="425"/>
        <end position="473"/>
    </location>
</feature>
<dbReference type="GeneID" id="92710823"/>
<dbReference type="InterPro" id="IPR033452">
    <property type="entry name" value="GH30_C"/>
</dbReference>
<dbReference type="Proteomes" id="UP000184192">
    <property type="component" value="Unassembled WGS sequence"/>
</dbReference>
<name>A0A1M6BJ38_9BACE</name>
<dbReference type="GO" id="GO:0004348">
    <property type="term" value="F:glucosylceramidase activity"/>
    <property type="evidence" value="ECO:0007669"/>
    <property type="project" value="InterPro"/>
</dbReference>
<dbReference type="SUPFAM" id="SSF51445">
    <property type="entry name" value="(Trans)glycosidases"/>
    <property type="match status" value="1"/>
</dbReference>
<dbReference type="Pfam" id="PF02055">
    <property type="entry name" value="Glyco_hydro_30"/>
    <property type="match status" value="1"/>
</dbReference>
<evidence type="ECO:0000256" key="3">
    <source>
        <dbReference type="ARBA" id="ARBA00022801"/>
    </source>
</evidence>
<dbReference type="InterPro" id="IPR013780">
    <property type="entry name" value="Glyco_hydro_b"/>
</dbReference>
<keyword evidence="2" id="KW-0732">Signal</keyword>
<dbReference type="Gene3D" id="2.60.40.1180">
    <property type="entry name" value="Golgi alpha-mannosidase II"/>
    <property type="match status" value="1"/>
</dbReference>
<evidence type="ECO:0000256" key="1">
    <source>
        <dbReference type="ARBA" id="ARBA00005382"/>
    </source>
</evidence>
<dbReference type="PANTHER" id="PTHR11069">
    <property type="entry name" value="GLUCOSYLCERAMIDASE"/>
    <property type="match status" value="1"/>
</dbReference>
<dbReference type="InterPro" id="IPR001139">
    <property type="entry name" value="Glyco_hydro_30"/>
</dbReference>
<reference evidence="8" key="1">
    <citation type="submission" date="2016-11" db="EMBL/GenBank/DDBJ databases">
        <authorList>
            <person name="Varghese N."/>
            <person name="Submissions S."/>
        </authorList>
    </citation>
    <scope>NUCLEOTIDE SEQUENCE [LARGE SCALE GENOMIC DNA]</scope>
    <source>
        <strain evidence="8">DSM 26884</strain>
    </source>
</reference>
<dbReference type="eggNOG" id="COG5520">
    <property type="taxonomic scope" value="Bacteria"/>
</dbReference>
<dbReference type="GO" id="GO:0006680">
    <property type="term" value="P:glucosylceramide catabolic process"/>
    <property type="evidence" value="ECO:0007669"/>
    <property type="project" value="TreeGrafter"/>
</dbReference>
<comment type="similarity">
    <text evidence="1 4">Belongs to the glycosyl hydrolase 30 family.</text>
</comment>
<evidence type="ECO:0000259" key="5">
    <source>
        <dbReference type="Pfam" id="PF02055"/>
    </source>
</evidence>
<accession>A0A1M6BJ38</accession>
<dbReference type="Gene3D" id="3.20.20.80">
    <property type="entry name" value="Glycosidases"/>
    <property type="match status" value="1"/>
</dbReference>
<proteinExistence type="inferred from homology"/>
<dbReference type="InterPro" id="IPR033453">
    <property type="entry name" value="Glyco_hydro_30_TIM-barrel"/>
</dbReference>
<feature type="domain" description="Glycosyl hydrolase family 30 TIM-barrel" evidence="5">
    <location>
        <begin position="65"/>
        <end position="413"/>
    </location>
</feature>
<evidence type="ECO:0000256" key="2">
    <source>
        <dbReference type="ARBA" id="ARBA00022729"/>
    </source>
</evidence>